<organism evidence="1 2">
    <name type="scientific">Araneus ventricosus</name>
    <name type="common">Orbweaver spider</name>
    <name type="synonym">Epeira ventricosa</name>
    <dbReference type="NCBI Taxonomy" id="182803"/>
    <lineage>
        <taxon>Eukaryota</taxon>
        <taxon>Metazoa</taxon>
        <taxon>Ecdysozoa</taxon>
        <taxon>Arthropoda</taxon>
        <taxon>Chelicerata</taxon>
        <taxon>Arachnida</taxon>
        <taxon>Araneae</taxon>
        <taxon>Araneomorphae</taxon>
        <taxon>Entelegynae</taxon>
        <taxon>Araneoidea</taxon>
        <taxon>Araneidae</taxon>
        <taxon>Araneus</taxon>
    </lineage>
</organism>
<dbReference type="EMBL" id="BGPR01003949">
    <property type="protein sequence ID" value="GBM94224.1"/>
    <property type="molecule type" value="Genomic_DNA"/>
</dbReference>
<sequence>MLTPRFPFTPRRVRISVKKIMVTLSLAASAKHFSQLRNGDLEKIVVLQYLRHANSCESHCDCLALNNDSPQHLTLSDANAVAKSKLRKPSVKKTFQIYKINEDRNMKEAITRLRTSHFRSMRIDVKCVKTYAQCSHCPDTELPPSYIFDCPAVPRAGRMFASPCGRTIPRQNRTSC</sequence>
<proteinExistence type="predicted"/>
<reference evidence="1 2" key="1">
    <citation type="journal article" date="2019" name="Sci. Rep.">
        <title>Orb-weaving spider Araneus ventricosus genome elucidates the spidroin gene catalogue.</title>
        <authorList>
            <person name="Kono N."/>
            <person name="Nakamura H."/>
            <person name="Ohtoshi R."/>
            <person name="Moran D.A.P."/>
            <person name="Shinohara A."/>
            <person name="Yoshida Y."/>
            <person name="Fujiwara M."/>
            <person name="Mori M."/>
            <person name="Tomita M."/>
            <person name="Arakawa K."/>
        </authorList>
    </citation>
    <scope>NUCLEOTIDE SEQUENCE [LARGE SCALE GENOMIC DNA]</scope>
</reference>
<dbReference type="Proteomes" id="UP000499080">
    <property type="component" value="Unassembled WGS sequence"/>
</dbReference>
<evidence type="ECO:0000313" key="1">
    <source>
        <dbReference type="EMBL" id="GBM94224.1"/>
    </source>
</evidence>
<name>A0A4Y2JW46_ARAVE</name>
<evidence type="ECO:0000313" key="2">
    <source>
        <dbReference type="Proteomes" id="UP000499080"/>
    </source>
</evidence>
<gene>
    <name evidence="1" type="ORF">AVEN_33878_1</name>
</gene>
<accession>A0A4Y2JW46</accession>
<comment type="caution">
    <text evidence="1">The sequence shown here is derived from an EMBL/GenBank/DDBJ whole genome shotgun (WGS) entry which is preliminary data.</text>
</comment>
<keyword evidence="2" id="KW-1185">Reference proteome</keyword>
<dbReference type="AlphaFoldDB" id="A0A4Y2JW46"/>
<protein>
    <submittedName>
        <fullName evidence="1">Uncharacterized protein</fullName>
    </submittedName>
</protein>